<dbReference type="InterPro" id="IPR027124">
    <property type="entry name" value="Swc5/CFDP1/2"/>
</dbReference>
<dbReference type="Pfam" id="PF14529">
    <property type="entry name" value="Exo_endo_phos_2"/>
    <property type="match status" value="1"/>
</dbReference>
<evidence type="ECO:0000259" key="2">
    <source>
        <dbReference type="Pfam" id="PF14529"/>
    </source>
</evidence>
<comment type="caution">
    <text evidence="3">The sequence shown here is derived from an EMBL/GenBank/DDBJ whole genome shotgun (WGS) entry which is preliminary data.</text>
</comment>
<accession>A0AAU9VAP1</accession>
<feature type="domain" description="Endonuclease/exonuclease/phosphatase" evidence="2">
    <location>
        <begin position="60"/>
        <end position="198"/>
    </location>
</feature>
<dbReference type="SUPFAM" id="SSF56219">
    <property type="entry name" value="DNase I-like"/>
    <property type="match status" value="1"/>
</dbReference>
<keyword evidence="1" id="KW-0175">Coiled coil</keyword>
<dbReference type="Gene3D" id="3.60.10.10">
    <property type="entry name" value="Endonuclease/exonuclease/phosphatase"/>
    <property type="match status" value="1"/>
</dbReference>
<dbReference type="CDD" id="cd09076">
    <property type="entry name" value="L1-EN"/>
    <property type="match status" value="1"/>
</dbReference>
<protein>
    <recommendedName>
        <fullName evidence="2">Endonuclease/exonuclease/phosphatase domain-containing protein</fullName>
    </recommendedName>
</protein>
<proteinExistence type="predicted"/>
<dbReference type="PANTHER" id="PTHR23227:SF67">
    <property type="entry name" value="CRANIOFACIAL DEVELOPMENT PROTEIN 2-LIKE"/>
    <property type="match status" value="1"/>
</dbReference>
<evidence type="ECO:0000256" key="1">
    <source>
        <dbReference type="SAM" id="Coils"/>
    </source>
</evidence>
<gene>
    <name evidence="3" type="ORF">EEDITHA_LOCUS22969</name>
</gene>
<evidence type="ECO:0000313" key="3">
    <source>
        <dbReference type="EMBL" id="CAH2109101.1"/>
    </source>
</evidence>
<organism evidence="3 4">
    <name type="scientific">Euphydryas editha</name>
    <name type="common">Edith's checkerspot</name>
    <dbReference type="NCBI Taxonomy" id="104508"/>
    <lineage>
        <taxon>Eukaryota</taxon>
        <taxon>Metazoa</taxon>
        <taxon>Ecdysozoa</taxon>
        <taxon>Arthropoda</taxon>
        <taxon>Hexapoda</taxon>
        <taxon>Insecta</taxon>
        <taxon>Pterygota</taxon>
        <taxon>Neoptera</taxon>
        <taxon>Endopterygota</taxon>
        <taxon>Lepidoptera</taxon>
        <taxon>Glossata</taxon>
        <taxon>Ditrysia</taxon>
        <taxon>Papilionoidea</taxon>
        <taxon>Nymphalidae</taxon>
        <taxon>Nymphalinae</taxon>
        <taxon>Euphydryas</taxon>
    </lineage>
</organism>
<evidence type="ECO:0000313" key="4">
    <source>
        <dbReference type="Proteomes" id="UP001153954"/>
    </source>
</evidence>
<name>A0AAU9VAP1_EUPED</name>
<sequence>MGCAIEEHEDYIFCYKGETLGLYGVGFLIKKEHKNKIVSFSAYSDRVALLKMKYNNQPLTIIQVYAPTEKATDDEINSFYETLRKAQSQAGENVLVIGDFNAKIGQPKIEDMENFVLGKFGYGNRNERGEKLIQYALEHKLAIMNSFFKSRENRKWTWLSPCGNIKNEIDFILSKHPTKIRNVEVLHGFGFRSDHRLVRATYILDQGKKSRTSFKAQPKLLRTHEDISSYLKNLETNINQLETQQEDEDIQTFYNKLANIINTSLAYRSNKNELKTINKILSESTRALLTRRTELLKTKQKTKQMKEELSRLFKTTSKAIDKDYEYYRHKTIETNLKEYRSTKKAYKKLTTHKNWIQNLKSKSEVTRTRQDIMNCATDFYKQLYEKTNSISCTTKTDATMGNSQDMNDLPPVDEKEVTMNIRKLRTDKSPGPDGIQNEALKAGAILLARPLTYLFNKVLNTESNGKEFTKNKKNTKSKK</sequence>
<keyword evidence="4" id="KW-1185">Reference proteome</keyword>
<dbReference type="GO" id="GO:0003824">
    <property type="term" value="F:catalytic activity"/>
    <property type="evidence" value="ECO:0007669"/>
    <property type="project" value="InterPro"/>
</dbReference>
<dbReference type="PANTHER" id="PTHR23227">
    <property type="entry name" value="BUCENTAUR RELATED"/>
    <property type="match status" value="1"/>
</dbReference>
<feature type="coiled-coil region" evidence="1">
    <location>
        <begin position="224"/>
        <end position="251"/>
    </location>
</feature>
<dbReference type="InterPro" id="IPR005135">
    <property type="entry name" value="Endo/exonuclease/phosphatase"/>
</dbReference>
<reference evidence="3" key="1">
    <citation type="submission" date="2022-03" db="EMBL/GenBank/DDBJ databases">
        <authorList>
            <person name="Tunstrom K."/>
        </authorList>
    </citation>
    <scope>NUCLEOTIDE SEQUENCE</scope>
</reference>
<dbReference type="EMBL" id="CAKOGL010000055">
    <property type="protein sequence ID" value="CAH2109101.1"/>
    <property type="molecule type" value="Genomic_DNA"/>
</dbReference>
<dbReference type="InterPro" id="IPR036691">
    <property type="entry name" value="Endo/exonu/phosph_ase_sf"/>
</dbReference>
<dbReference type="AlphaFoldDB" id="A0AAU9VAP1"/>
<dbReference type="Proteomes" id="UP001153954">
    <property type="component" value="Unassembled WGS sequence"/>
</dbReference>